<feature type="region of interest" description="Disordered" evidence="4">
    <location>
        <begin position="177"/>
        <end position="199"/>
    </location>
</feature>
<keyword evidence="2" id="KW-0689">Ribosomal protein</keyword>
<comment type="similarity">
    <text evidence="1">Belongs to the universal ribosomal protein uS17 family.</text>
</comment>
<evidence type="ECO:0000256" key="4">
    <source>
        <dbReference type="SAM" id="MobiDB-lite"/>
    </source>
</evidence>
<dbReference type="SUPFAM" id="SSF50249">
    <property type="entry name" value="Nucleic acid-binding proteins"/>
    <property type="match status" value="1"/>
</dbReference>
<proteinExistence type="inferred from homology"/>
<reference evidence="5 6" key="1">
    <citation type="submission" date="2016-12" db="EMBL/GenBank/DDBJ databases">
        <title>The genomes of Aspergillus section Nigri reveals drivers in fungal speciation.</title>
        <authorList>
            <consortium name="DOE Joint Genome Institute"/>
            <person name="Vesth T.C."/>
            <person name="Nybo J."/>
            <person name="Theobald S."/>
            <person name="Brandl J."/>
            <person name="Frisvad J.C."/>
            <person name="Nielsen K.F."/>
            <person name="Lyhne E.K."/>
            <person name="Kogle M.E."/>
            <person name="Kuo A."/>
            <person name="Riley R."/>
            <person name="Clum A."/>
            <person name="Nolan M."/>
            <person name="Lipzen A."/>
            <person name="Salamov A."/>
            <person name="Henrissat B."/>
            <person name="Wiebenga A."/>
            <person name="De Vries R.P."/>
            <person name="Grigoriev I.V."/>
            <person name="Mortensen U.H."/>
            <person name="Andersen M.R."/>
            <person name="Baker S.E."/>
        </authorList>
    </citation>
    <scope>NUCLEOTIDE SEQUENCE [LARGE SCALE GENOMIC DNA]</scope>
    <source>
        <strain evidence="5 6">IBT 23096</strain>
    </source>
</reference>
<feature type="compositionally biased region" description="Low complexity" evidence="4">
    <location>
        <begin position="63"/>
        <end position="73"/>
    </location>
</feature>
<accession>A0A2I2GBC7</accession>
<gene>
    <name evidence="5" type="ORF">P170DRAFT_435360</name>
</gene>
<dbReference type="AlphaFoldDB" id="A0A2I2GBC7"/>
<keyword evidence="6" id="KW-1185">Reference proteome</keyword>
<dbReference type="GO" id="GO:0006412">
    <property type="term" value="P:translation"/>
    <property type="evidence" value="ECO:0007669"/>
    <property type="project" value="InterPro"/>
</dbReference>
<feature type="compositionally biased region" description="Basic and acidic residues" evidence="4">
    <location>
        <begin position="185"/>
        <end position="199"/>
    </location>
</feature>
<dbReference type="InterPro" id="IPR000266">
    <property type="entry name" value="Ribosomal_uS17"/>
</dbReference>
<dbReference type="RefSeq" id="XP_024705473.1">
    <property type="nucleotide sequence ID" value="XM_024848919.1"/>
</dbReference>
<dbReference type="InterPro" id="IPR012340">
    <property type="entry name" value="NA-bd_OB-fold"/>
</dbReference>
<protein>
    <submittedName>
        <fullName evidence="5">Nucleic acid-binding protein</fullName>
    </submittedName>
</protein>
<dbReference type="GO" id="GO:0005840">
    <property type="term" value="C:ribosome"/>
    <property type="evidence" value="ECO:0007669"/>
    <property type="project" value="UniProtKB-KW"/>
</dbReference>
<comment type="caution">
    <text evidence="5">The sequence shown here is derived from an EMBL/GenBank/DDBJ whole genome shotgun (WGS) entry which is preliminary data.</text>
</comment>
<organism evidence="5 6">
    <name type="scientific">Aspergillus steynii IBT 23096</name>
    <dbReference type="NCBI Taxonomy" id="1392250"/>
    <lineage>
        <taxon>Eukaryota</taxon>
        <taxon>Fungi</taxon>
        <taxon>Dikarya</taxon>
        <taxon>Ascomycota</taxon>
        <taxon>Pezizomycotina</taxon>
        <taxon>Eurotiomycetes</taxon>
        <taxon>Eurotiomycetidae</taxon>
        <taxon>Eurotiales</taxon>
        <taxon>Aspergillaceae</taxon>
        <taxon>Aspergillus</taxon>
        <taxon>Aspergillus subgen. Circumdati</taxon>
    </lineage>
</organism>
<dbReference type="GeneID" id="36556618"/>
<feature type="compositionally biased region" description="Polar residues" evidence="4">
    <location>
        <begin position="32"/>
        <end position="62"/>
    </location>
</feature>
<evidence type="ECO:0000256" key="3">
    <source>
        <dbReference type="ARBA" id="ARBA00023274"/>
    </source>
</evidence>
<dbReference type="EMBL" id="MSFO01000003">
    <property type="protein sequence ID" value="PLB50171.1"/>
    <property type="molecule type" value="Genomic_DNA"/>
</dbReference>
<dbReference type="VEuPathDB" id="FungiDB:P170DRAFT_435360"/>
<evidence type="ECO:0000256" key="1">
    <source>
        <dbReference type="ARBA" id="ARBA00010254"/>
    </source>
</evidence>
<dbReference type="GO" id="GO:0003735">
    <property type="term" value="F:structural constituent of ribosome"/>
    <property type="evidence" value="ECO:0007669"/>
    <property type="project" value="InterPro"/>
</dbReference>
<sequence length="223" mass="24698">MSPSNILRAMQPLRSSVLRTVTGSSPAARYLQPSTPSLNSGLASFRRSNSSTTTPPAESQSETSTPLSTPPSLRTYPYTLKKGTVESVGRMDRTVRVSHRHTSWDSHLQKTFPKVTTFLVSDPNNSLREGDVIEFSSGAPKSRTVHHVVERIVAPFGSNIDERPPVKTREERELERATKRAAKWQRRETRRLERGGEGVKEHVGRVKRLVAERTGGGVNEASA</sequence>
<dbReference type="Pfam" id="PF00366">
    <property type="entry name" value="Ribosomal_S17"/>
    <property type="match status" value="1"/>
</dbReference>
<dbReference type="Proteomes" id="UP000234275">
    <property type="component" value="Unassembled WGS sequence"/>
</dbReference>
<evidence type="ECO:0000313" key="6">
    <source>
        <dbReference type="Proteomes" id="UP000234275"/>
    </source>
</evidence>
<name>A0A2I2GBC7_9EURO</name>
<keyword evidence="3" id="KW-0687">Ribonucleoprotein</keyword>
<evidence type="ECO:0000256" key="2">
    <source>
        <dbReference type="ARBA" id="ARBA00022980"/>
    </source>
</evidence>
<dbReference type="STRING" id="1392250.A0A2I2GBC7"/>
<dbReference type="Gene3D" id="2.40.50.140">
    <property type="entry name" value="Nucleic acid-binding proteins"/>
    <property type="match status" value="1"/>
</dbReference>
<evidence type="ECO:0000313" key="5">
    <source>
        <dbReference type="EMBL" id="PLB50171.1"/>
    </source>
</evidence>
<dbReference type="GO" id="GO:1990904">
    <property type="term" value="C:ribonucleoprotein complex"/>
    <property type="evidence" value="ECO:0007669"/>
    <property type="project" value="UniProtKB-KW"/>
</dbReference>
<feature type="region of interest" description="Disordered" evidence="4">
    <location>
        <begin position="27"/>
        <end position="77"/>
    </location>
</feature>
<dbReference type="OrthoDB" id="274752at2759"/>